<reference evidence="3 4" key="1">
    <citation type="submission" date="2019-05" db="EMBL/GenBank/DDBJ databases">
        <title>Draft genome sequence of Actinomadura sp. 14C53.</title>
        <authorList>
            <person name="Saricaoglu S."/>
            <person name="Isik K."/>
        </authorList>
    </citation>
    <scope>NUCLEOTIDE SEQUENCE [LARGE SCALE GENOMIC DNA]</scope>
    <source>
        <strain evidence="3 4">14C53</strain>
    </source>
</reference>
<keyword evidence="1" id="KW-0460">Magnesium</keyword>
<dbReference type="PANTHER" id="PTHR20854:SF4">
    <property type="entry name" value="INOSITOL-1-MONOPHOSPHATASE-RELATED"/>
    <property type="match status" value="1"/>
</dbReference>
<dbReference type="SUPFAM" id="SSF56655">
    <property type="entry name" value="Carbohydrate phosphatase"/>
    <property type="match status" value="1"/>
</dbReference>
<dbReference type="Gene3D" id="3.30.540.10">
    <property type="entry name" value="Fructose-1,6-Bisphosphatase, subunit A, domain 1"/>
    <property type="match status" value="1"/>
</dbReference>
<feature type="region of interest" description="Disordered" evidence="2">
    <location>
        <begin position="1"/>
        <end position="21"/>
    </location>
</feature>
<dbReference type="InterPro" id="IPR000760">
    <property type="entry name" value="Inositol_monophosphatase-like"/>
</dbReference>
<evidence type="ECO:0000256" key="2">
    <source>
        <dbReference type="SAM" id="MobiDB-lite"/>
    </source>
</evidence>
<keyword evidence="1" id="KW-0479">Metal-binding</keyword>
<name>A0A5C4JGJ3_9ACTN</name>
<organism evidence="3 4">
    <name type="scientific">Actinomadura soli</name>
    <dbReference type="NCBI Taxonomy" id="2508997"/>
    <lineage>
        <taxon>Bacteria</taxon>
        <taxon>Bacillati</taxon>
        <taxon>Actinomycetota</taxon>
        <taxon>Actinomycetes</taxon>
        <taxon>Streptosporangiales</taxon>
        <taxon>Thermomonosporaceae</taxon>
        <taxon>Actinomadura</taxon>
    </lineage>
</organism>
<comment type="caution">
    <text evidence="3">The sequence shown here is derived from an EMBL/GenBank/DDBJ whole genome shotgun (WGS) entry which is preliminary data.</text>
</comment>
<evidence type="ECO:0000313" key="3">
    <source>
        <dbReference type="EMBL" id="TMR04791.1"/>
    </source>
</evidence>
<dbReference type="PANTHER" id="PTHR20854">
    <property type="entry name" value="INOSITOL MONOPHOSPHATASE"/>
    <property type="match status" value="1"/>
</dbReference>
<dbReference type="RefSeq" id="WP_138644387.1">
    <property type="nucleotide sequence ID" value="NZ_VCKW01000028.1"/>
</dbReference>
<sequence>MSLHSDDRVNPSLAGGNPALAGDRELVPQVAAAVRAAGARMVERFSTTPRLAGRDEVVAGIYANDAASLEILKPALTRIRPGVGWVDDELESGVLPDGEWWVTDPVEGNINHVHGMTDWGVTATLVRDNVPVVTAVHLPLVDDTYTAVLGGGAFLNGEPLCHSPKAGIDGALVGTGQAAPGESAETFLRIGASVTAMLNAAMVIRVSVPATLQLIQIAAGRMDVFWQFSQVRSGLLAGALLVVEAGGVVSDTRGRPWSLDSDDFLAATPTLHAAAVQTLSAIT</sequence>
<dbReference type="GO" id="GO:0006020">
    <property type="term" value="P:inositol metabolic process"/>
    <property type="evidence" value="ECO:0007669"/>
    <property type="project" value="TreeGrafter"/>
</dbReference>
<evidence type="ECO:0000313" key="4">
    <source>
        <dbReference type="Proteomes" id="UP000309174"/>
    </source>
</evidence>
<keyword evidence="4" id="KW-1185">Reference proteome</keyword>
<dbReference type="GO" id="GO:0007165">
    <property type="term" value="P:signal transduction"/>
    <property type="evidence" value="ECO:0007669"/>
    <property type="project" value="TreeGrafter"/>
</dbReference>
<dbReference type="GO" id="GO:0008934">
    <property type="term" value="F:inositol monophosphate 1-phosphatase activity"/>
    <property type="evidence" value="ECO:0007669"/>
    <property type="project" value="TreeGrafter"/>
</dbReference>
<dbReference type="Pfam" id="PF00459">
    <property type="entry name" value="Inositol_P"/>
    <property type="match status" value="1"/>
</dbReference>
<feature type="binding site" evidence="1">
    <location>
        <position position="104"/>
    </location>
    <ligand>
        <name>Mg(2+)</name>
        <dbReference type="ChEBI" id="CHEBI:18420"/>
        <label>1</label>
        <note>catalytic</note>
    </ligand>
</feature>
<protein>
    <submittedName>
        <fullName evidence="3">3'(2'),5'-bisphosphate nucleotidase CysQ</fullName>
    </submittedName>
</protein>
<dbReference type="PRINTS" id="PR00377">
    <property type="entry name" value="IMPHPHTASES"/>
</dbReference>
<dbReference type="OrthoDB" id="9785695at2"/>
<comment type="cofactor">
    <cofactor evidence="1">
        <name>Mg(2+)</name>
        <dbReference type="ChEBI" id="CHEBI:18420"/>
    </cofactor>
</comment>
<accession>A0A5C4JGJ3</accession>
<evidence type="ECO:0000256" key="1">
    <source>
        <dbReference type="PIRSR" id="PIRSR600760-2"/>
    </source>
</evidence>
<dbReference type="AlphaFoldDB" id="A0A5C4JGJ3"/>
<dbReference type="GO" id="GO:0046872">
    <property type="term" value="F:metal ion binding"/>
    <property type="evidence" value="ECO:0007669"/>
    <property type="project" value="UniProtKB-KW"/>
</dbReference>
<dbReference type="Proteomes" id="UP000309174">
    <property type="component" value="Unassembled WGS sequence"/>
</dbReference>
<proteinExistence type="predicted"/>
<dbReference type="Gene3D" id="3.40.190.80">
    <property type="match status" value="1"/>
</dbReference>
<gene>
    <name evidence="3" type="ORF">ETD83_07805</name>
</gene>
<dbReference type="EMBL" id="VCKW01000028">
    <property type="protein sequence ID" value="TMR04791.1"/>
    <property type="molecule type" value="Genomic_DNA"/>
</dbReference>